<dbReference type="KEGG" id="phn:PAEH1_01250"/>
<dbReference type="InterPro" id="IPR014056">
    <property type="entry name" value="TypeIITA-like_toxin_pred"/>
</dbReference>
<evidence type="ECO:0000313" key="2">
    <source>
        <dbReference type="Proteomes" id="UP000189369"/>
    </source>
</evidence>
<dbReference type="OrthoDB" id="9800258at2"/>
<proteinExistence type="predicted"/>
<accession>A0A1U9JXR1</accession>
<dbReference type="Pfam" id="PF05973">
    <property type="entry name" value="Gp49"/>
    <property type="match status" value="1"/>
</dbReference>
<dbReference type="PANTHER" id="PTHR41791">
    <property type="entry name" value="SSL7039 PROTEIN"/>
    <property type="match status" value="1"/>
</dbReference>
<organism evidence="1 2">
    <name type="scientific">Paenalcaligenes hominis</name>
    <dbReference type="NCBI Taxonomy" id="643674"/>
    <lineage>
        <taxon>Bacteria</taxon>
        <taxon>Pseudomonadati</taxon>
        <taxon>Pseudomonadota</taxon>
        <taxon>Betaproteobacteria</taxon>
        <taxon>Burkholderiales</taxon>
        <taxon>Alcaligenaceae</taxon>
        <taxon>Paenalcaligenes</taxon>
    </lineage>
</organism>
<gene>
    <name evidence="1" type="ORF">PAEH1_01250</name>
</gene>
<protein>
    <submittedName>
        <fullName evidence="1">Addiction module antitoxin RelB</fullName>
    </submittedName>
</protein>
<dbReference type="STRING" id="643674.PAEH1_01250"/>
<reference evidence="1 2" key="1">
    <citation type="submission" date="2017-01" db="EMBL/GenBank/DDBJ databases">
        <title>Complete Genome Sequence of Paenalcaligenes hominis, Isolated from a paraplegic Patient with neurogenic bladder.</title>
        <authorList>
            <person name="Mukhopadhyay R."/>
            <person name="Joaquin J."/>
            <person name="Hogue R."/>
            <person name="Kilaru A."/>
            <person name="Jospin G."/>
            <person name="Mars K."/>
            <person name="Eisen J.A."/>
            <person name="Chaturvedi V."/>
        </authorList>
    </citation>
    <scope>NUCLEOTIDE SEQUENCE [LARGE SCALE GENOMIC DNA]</scope>
    <source>
        <strain evidence="1 2">15S00501</strain>
    </source>
</reference>
<dbReference type="Proteomes" id="UP000189369">
    <property type="component" value="Chromosome"/>
</dbReference>
<dbReference type="NCBIfam" id="TIGR02683">
    <property type="entry name" value="upstrm_HI1419"/>
    <property type="match status" value="1"/>
</dbReference>
<dbReference type="PANTHER" id="PTHR41791:SF1">
    <property type="entry name" value="SSL7039 PROTEIN"/>
    <property type="match status" value="1"/>
</dbReference>
<dbReference type="InterPro" id="IPR009241">
    <property type="entry name" value="HigB-like"/>
</dbReference>
<evidence type="ECO:0000313" key="1">
    <source>
        <dbReference type="EMBL" id="AQS50509.1"/>
    </source>
</evidence>
<dbReference type="PIRSF" id="PIRSF028744">
    <property type="entry name" value="Addict_mod_HI1419"/>
    <property type="match status" value="1"/>
</dbReference>
<dbReference type="AlphaFoldDB" id="A0A1U9JXR1"/>
<dbReference type="EMBL" id="CP019697">
    <property type="protein sequence ID" value="AQS50509.1"/>
    <property type="molecule type" value="Genomic_DNA"/>
</dbReference>
<name>A0A1U9JXR1_9BURK</name>
<sequence length="101" mass="11464">MNTVNRTEKFSQWLTALKDVKAKAKIITRIRQASLGNFGDTKPLSDGVSEMRVHFGPGYRVYYAREGRTVYLLLSGGDKSSQDKDIKSAIAMWKRIQKELP</sequence>